<protein>
    <submittedName>
        <fullName evidence="1">Uncharacterized protein</fullName>
    </submittedName>
</protein>
<dbReference type="Proteomes" id="UP000030108">
    <property type="component" value="Unassembled WGS sequence"/>
</dbReference>
<feature type="non-terminal residue" evidence="1">
    <location>
        <position position="308"/>
    </location>
</feature>
<sequence length="308" mass="35787">MYFKFKPGIEPTEQQLKDIKSKFKVSPKTVTEHKLEWKPWFNNPLGLYETWVDQATYNELVSAQTGGGTATWPLPTQELVQEFNDELSNKNFKSEELEGRRMMWNSTRSWDSLSLPMWHGQKVLHFERVNPQTIMGESANKWAISDLNWTPPSQKEPVVAEWLHIISHRFEPNTGDRYGNIIFGTKPCNTTMMRAEAAVIQLLDSKKIYELEVNAKSVGFFELGIMSYTHWAATRLEYEIVYQTNETNRLLHNPPAIEFNPFSRLCPLRLEYELDKIVLKKYLDKMEHNPVVGSKPGDLLRKYKDVAG</sequence>
<organism evidence="1 2">
    <name type="scientific">Rhizoctonia solani AG-3 Rhs1AP</name>
    <dbReference type="NCBI Taxonomy" id="1086054"/>
    <lineage>
        <taxon>Eukaryota</taxon>
        <taxon>Fungi</taxon>
        <taxon>Dikarya</taxon>
        <taxon>Basidiomycota</taxon>
        <taxon>Agaricomycotina</taxon>
        <taxon>Agaricomycetes</taxon>
        <taxon>Cantharellales</taxon>
        <taxon>Ceratobasidiaceae</taxon>
        <taxon>Rhizoctonia</taxon>
    </lineage>
</organism>
<proteinExistence type="predicted"/>
<accession>X8JEQ3</accession>
<comment type="caution">
    <text evidence="1">The sequence shown here is derived from an EMBL/GenBank/DDBJ whole genome shotgun (WGS) entry which is preliminary data.</text>
</comment>
<dbReference type="OrthoDB" id="3219467at2759"/>
<evidence type="ECO:0000313" key="1">
    <source>
        <dbReference type="EMBL" id="EUC62450.1"/>
    </source>
</evidence>
<name>X8JEQ3_9AGAM</name>
<dbReference type="EMBL" id="JATN01000318">
    <property type="protein sequence ID" value="EUC62450.1"/>
    <property type="molecule type" value="Genomic_DNA"/>
</dbReference>
<dbReference type="AlphaFoldDB" id="X8JEQ3"/>
<reference evidence="2" key="1">
    <citation type="journal article" date="2014" name="Genome Announc.">
        <title>Draft genome sequence of the plant-pathogenic soil fungus Rhizoctonia solani anastomosis group 3 strain Rhs1AP.</title>
        <authorList>
            <person name="Cubeta M.A."/>
            <person name="Thomas E."/>
            <person name="Dean R.A."/>
            <person name="Jabaji S."/>
            <person name="Neate S.M."/>
            <person name="Tavantzis S."/>
            <person name="Toda T."/>
            <person name="Vilgalys R."/>
            <person name="Bharathan N."/>
            <person name="Fedorova-Abrams N."/>
            <person name="Pakala S.B."/>
            <person name="Pakala S.M."/>
            <person name="Zafar N."/>
            <person name="Joardar V."/>
            <person name="Losada L."/>
            <person name="Nierman W.C."/>
        </authorList>
    </citation>
    <scope>NUCLEOTIDE SEQUENCE [LARGE SCALE GENOMIC DNA]</scope>
    <source>
        <strain evidence="2">AG-3</strain>
    </source>
</reference>
<evidence type="ECO:0000313" key="2">
    <source>
        <dbReference type="Proteomes" id="UP000030108"/>
    </source>
</evidence>
<gene>
    <name evidence="1" type="ORF">RSOL_420530</name>
</gene>